<dbReference type="NCBIfam" id="NF033788">
    <property type="entry name" value="HTH_metalloreg"/>
    <property type="match status" value="1"/>
</dbReference>
<dbReference type="AlphaFoldDB" id="A0A3R9BQH8"/>
<sequence length="120" mass="13802">MLNYSDIDDILKALVEPTRRQIVERLSRGPASVSELARPFDMSLAAIVQHLQVLEESGLIRSEKIGRVRTCRIEPSGLDRIAGWVAERRSLMERRFDRLGEMLSQPDVNNQIDKQQEEKE</sequence>
<dbReference type="GO" id="GO:0003700">
    <property type="term" value="F:DNA-binding transcription factor activity"/>
    <property type="evidence" value="ECO:0007669"/>
    <property type="project" value="InterPro"/>
</dbReference>
<dbReference type="OrthoDB" id="9790747at2"/>
<dbReference type="SUPFAM" id="SSF46785">
    <property type="entry name" value="Winged helix' DNA-binding domain"/>
    <property type="match status" value="1"/>
</dbReference>
<dbReference type="Pfam" id="PF12840">
    <property type="entry name" value="HTH_20"/>
    <property type="match status" value="1"/>
</dbReference>
<evidence type="ECO:0000313" key="2">
    <source>
        <dbReference type="EMBL" id="RSB67122.1"/>
    </source>
</evidence>
<name>A0A3R9BQH8_9HYPH</name>
<dbReference type="PROSITE" id="PS50987">
    <property type="entry name" value="HTH_ARSR_2"/>
    <property type="match status" value="1"/>
</dbReference>
<dbReference type="Gene3D" id="1.10.10.10">
    <property type="entry name" value="Winged helix-like DNA-binding domain superfamily/Winged helix DNA-binding domain"/>
    <property type="match status" value="1"/>
</dbReference>
<dbReference type="PANTHER" id="PTHR38600:SF2">
    <property type="entry name" value="SLL0088 PROTEIN"/>
    <property type="match status" value="1"/>
</dbReference>
<feature type="domain" description="HTH arsR-type" evidence="1">
    <location>
        <begin position="1"/>
        <end position="93"/>
    </location>
</feature>
<gene>
    <name evidence="2" type="ORF">EFD55_21660</name>
</gene>
<accession>A0A3R9BQH8</accession>
<dbReference type="SMART" id="SM00418">
    <property type="entry name" value="HTH_ARSR"/>
    <property type="match status" value="1"/>
</dbReference>
<dbReference type="Proteomes" id="UP000277279">
    <property type="component" value="Unassembled WGS sequence"/>
</dbReference>
<dbReference type="InterPro" id="IPR001845">
    <property type="entry name" value="HTH_ArsR_DNA-bd_dom"/>
</dbReference>
<reference evidence="2 3" key="1">
    <citation type="submission" date="2018-11" db="EMBL/GenBank/DDBJ databases">
        <authorList>
            <person name="Huo Y."/>
        </authorList>
    </citation>
    <scope>NUCLEOTIDE SEQUENCE [LARGE SCALE GENOMIC DNA]</scope>
    <source>
        <strain evidence="2 3">DSM 30132</strain>
    </source>
</reference>
<evidence type="ECO:0000313" key="3">
    <source>
        <dbReference type="Proteomes" id="UP000277279"/>
    </source>
</evidence>
<dbReference type="InterPro" id="IPR011991">
    <property type="entry name" value="ArsR-like_HTH"/>
</dbReference>
<dbReference type="InterPro" id="IPR036390">
    <property type="entry name" value="WH_DNA-bd_sf"/>
</dbReference>
<dbReference type="RefSeq" id="WP_125847247.1">
    <property type="nucleotide sequence ID" value="NZ_JACHXH010000015.1"/>
</dbReference>
<evidence type="ECO:0000259" key="1">
    <source>
        <dbReference type="PROSITE" id="PS50987"/>
    </source>
</evidence>
<dbReference type="PRINTS" id="PR00778">
    <property type="entry name" value="HTHARSR"/>
</dbReference>
<dbReference type="CDD" id="cd00090">
    <property type="entry name" value="HTH_ARSR"/>
    <property type="match status" value="1"/>
</dbReference>
<dbReference type="EMBL" id="RJJT01000015">
    <property type="protein sequence ID" value="RSB67122.1"/>
    <property type="molecule type" value="Genomic_DNA"/>
</dbReference>
<protein>
    <submittedName>
        <fullName evidence="2">ArsR family transcriptional regulator</fullName>
    </submittedName>
</protein>
<dbReference type="PANTHER" id="PTHR38600">
    <property type="entry name" value="TRANSCRIPTIONAL REGULATORY PROTEIN"/>
    <property type="match status" value="1"/>
</dbReference>
<comment type="caution">
    <text evidence="2">The sequence shown here is derived from an EMBL/GenBank/DDBJ whole genome shotgun (WGS) entry which is preliminary data.</text>
</comment>
<organism evidence="2 3">
    <name type="scientific">Rhizobium pisi</name>
    <dbReference type="NCBI Taxonomy" id="574561"/>
    <lineage>
        <taxon>Bacteria</taxon>
        <taxon>Pseudomonadati</taxon>
        <taxon>Pseudomonadota</taxon>
        <taxon>Alphaproteobacteria</taxon>
        <taxon>Hyphomicrobiales</taxon>
        <taxon>Rhizobiaceae</taxon>
        <taxon>Rhizobium/Agrobacterium group</taxon>
        <taxon>Rhizobium</taxon>
    </lineage>
</organism>
<proteinExistence type="predicted"/>
<dbReference type="InterPro" id="IPR036388">
    <property type="entry name" value="WH-like_DNA-bd_sf"/>
</dbReference>